<dbReference type="EMBL" id="KB822722">
    <property type="protein sequence ID" value="ETN38784.1"/>
    <property type="molecule type" value="Genomic_DNA"/>
</dbReference>
<reference evidence="7 8" key="1">
    <citation type="submission" date="2013-03" db="EMBL/GenBank/DDBJ databases">
        <title>The Genome Sequence of Phialophora europaea CBS 101466.</title>
        <authorList>
            <consortium name="The Broad Institute Genomics Platform"/>
            <person name="Cuomo C."/>
            <person name="de Hoog S."/>
            <person name="Gorbushina A."/>
            <person name="Walker B."/>
            <person name="Young S.K."/>
            <person name="Zeng Q."/>
            <person name="Gargeya S."/>
            <person name="Fitzgerald M."/>
            <person name="Haas B."/>
            <person name="Abouelleil A."/>
            <person name="Allen A.W."/>
            <person name="Alvarado L."/>
            <person name="Arachchi H.M."/>
            <person name="Berlin A.M."/>
            <person name="Chapman S.B."/>
            <person name="Gainer-Dewar J."/>
            <person name="Goldberg J."/>
            <person name="Griggs A."/>
            <person name="Gujja S."/>
            <person name="Hansen M."/>
            <person name="Howarth C."/>
            <person name="Imamovic A."/>
            <person name="Ireland A."/>
            <person name="Larimer J."/>
            <person name="McCowan C."/>
            <person name="Murphy C."/>
            <person name="Pearson M."/>
            <person name="Poon T.W."/>
            <person name="Priest M."/>
            <person name="Roberts A."/>
            <person name="Saif S."/>
            <person name="Shea T."/>
            <person name="Sisk P."/>
            <person name="Sykes S."/>
            <person name="Wortman J."/>
            <person name="Nusbaum C."/>
            <person name="Birren B."/>
        </authorList>
    </citation>
    <scope>NUCLEOTIDE SEQUENCE [LARGE SCALE GENOMIC DNA]</scope>
    <source>
        <strain evidence="7 8">CBS 101466</strain>
    </source>
</reference>
<feature type="transmembrane region" description="Helical" evidence="5">
    <location>
        <begin position="163"/>
        <end position="187"/>
    </location>
</feature>
<evidence type="ECO:0000259" key="6">
    <source>
        <dbReference type="Pfam" id="PF10277"/>
    </source>
</evidence>
<dbReference type="VEuPathDB" id="FungiDB:HMPREF1541_06822"/>
<evidence type="ECO:0000256" key="4">
    <source>
        <dbReference type="ARBA" id="ARBA00023136"/>
    </source>
</evidence>
<keyword evidence="2 5" id="KW-0812">Transmembrane</keyword>
<feature type="domain" description="CWH43-like N-terminal" evidence="6">
    <location>
        <begin position="5"/>
        <end position="220"/>
    </location>
</feature>
<feature type="transmembrane region" description="Helical" evidence="5">
    <location>
        <begin position="99"/>
        <end position="119"/>
    </location>
</feature>
<keyword evidence="3 5" id="KW-1133">Transmembrane helix</keyword>
<keyword evidence="4 5" id="KW-0472">Membrane</keyword>
<dbReference type="GO" id="GO:0012505">
    <property type="term" value="C:endomembrane system"/>
    <property type="evidence" value="ECO:0007669"/>
    <property type="project" value="UniProtKB-SubCell"/>
</dbReference>
<name>W2RST4_CYPE1</name>
<feature type="transmembrane region" description="Helical" evidence="5">
    <location>
        <begin position="60"/>
        <end position="78"/>
    </location>
</feature>
<feature type="transmembrane region" description="Helical" evidence="5">
    <location>
        <begin position="199"/>
        <end position="220"/>
    </location>
</feature>
<protein>
    <recommendedName>
        <fullName evidence="6">CWH43-like N-terminal domain-containing protein</fullName>
    </recommendedName>
</protein>
<dbReference type="RefSeq" id="XP_008719373.1">
    <property type="nucleotide sequence ID" value="XM_008721151.1"/>
</dbReference>
<keyword evidence="8" id="KW-1185">Reference proteome</keyword>
<evidence type="ECO:0000313" key="8">
    <source>
        <dbReference type="Proteomes" id="UP000030752"/>
    </source>
</evidence>
<dbReference type="Proteomes" id="UP000030752">
    <property type="component" value="Unassembled WGS sequence"/>
</dbReference>
<proteinExistence type="predicted"/>
<evidence type="ECO:0000256" key="5">
    <source>
        <dbReference type="SAM" id="Phobius"/>
    </source>
</evidence>
<evidence type="ECO:0000256" key="2">
    <source>
        <dbReference type="ARBA" id="ARBA00022692"/>
    </source>
</evidence>
<feature type="transmembrane region" description="Helical" evidence="5">
    <location>
        <begin position="7"/>
        <end position="28"/>
    </location>
</feature>
<gene>
    <name evidence="7" type="ORF">HMPREF1541_06822</name>
</gene>
<accession>W2RST4</accession>
<dbReference type="PANTHER" id="PTHR21324:SF2">
    <property type="entry name" value="EG:22E5.9 PROTEIN"/>
    <property type="match status" value="1"/>
</dbReference>
<dbReference type="GeneID" id="19974161"/>
<evidence type="ECO:0000313" key="7">
    <source>
        <dbReference type="EMBL" id="ETN38784.1"/>
    </source>
</evidence>
<dbReference type="OrthoDB" id="10032492at2759"/>
<dbReference type="HOGENOM" id="CLU_050573_0_0_1"/>
<dbReference type="InParanoid" id="W2RST4"/>
<dbReference type="InterPro" id="IPR019402">
    <property type="entry name" value="CWH43_N"/>
</dbReference>
<dbReference type="eggNOG" id="ENOG502RZQS">
    <property type="taxonomic scope" value="Eukaryota"/>
</dbReference>
<evidence type="ECO:0000256" key="1">
    <source>
        <dbReference type="ARBA" id="ARBA00004127"/>
    </source>
</evidence>
<dbReference type="PANTHER" id="PTHR21324">
    <property type="entry name" value="FASTING-INDUCIBLE INTEGRAL MEMBRANE PROTEIN TM6P1-RELATED"/>
    <property type="match status" value="1"/>
</dbReference>
<dbReference type="FunCoup" id="W2RST4">
    <property type="interactions" value="49"/>
</dbReference>
<comment type="subcellular location">
    <subcellularLocation>
        <location evidence="1">Endomembrane system</location>
        <topology evidence="1">Multi-pass membrane protein</topology>
    </subcellularLocation>
</comment>
<evidence type="ECO:0000256" key="3">
    <source>
        <dbReference type="ARBA" id="ARBA00022989"/>
    </source>
</evidence>
<dbReference type="AlphaFoldDB" id="W2RST4"/>
<dbReference type="GO" id="GO:0005886">
    <property type="term" value="C:plasma membrane"/>
    <property type="evidence" value="ECO:0007669"/>
    <property type="project" value="TreeGrafter"/>
</dbReference>
<feature type="transmembrane region" description="Helical" evidence="5">
    <location>
        <begin position="131"/>
        <end position="151"/>
    </location>
</feature>
<dbReference type="Pfam" id="PF10277">
    <property type="entry name" value="Frag1"/>
    <property type="match status" value="1"/>
</dbReference>
<sequence>MWGYAAVLPVISALVWLSMLLGMLLWWVTSGSPLLPSMVDDQNQTIAYISDVGAFTLKPLFISMSSVMVVTLNASFLVERYLRHSGLLAANTSRVQKGLSIGSIIFSTIGGAGIILLSIFDTYRHNTLHNVFLLCFIGGYVVSAILVCAEYQRLGIHYRQHRILRISFWVKLFFIIVECLLAIAFVSTNWTSHYNVAAVFEWIVAFIFTLYALSFALDLLPAVQTARHVPQGLKDAEKNLQNGGDQMGRPEGSVNEFGMASVEQPQRAQQSRLSRFISW</sequence>
<dbReference type="STRING" id="1220924.W2RST4"/>
<organism evidence="7 8">
    <name type="scientific">Cyphellophora europaea (strain CBS 101466)</name>
    <name type="common">Phialophora europaea</name>
    <dbReference type="NCBI Taxonomy" id="1220924"/>
    <lineage>
        <taxon>Eukaryota</taxon>
        <taxon>Fungi</taxon>
        <taxon>Dikarya</taxon>
        <taxon>Ascomycota</taxon>
        <taxon>Pezizomycotina</taxon>
        <taxon>Eurotiomycetes</taxon>
        <taxon>Chaetothyriomycetidae</taxon>
        <taxon>Chaetothyriales</taxon>
        <taxon>Cyphellophoraceae</taxon>
        <taxon>Cyphellophora</taxon>
    </lineage>
</organism>
<dbReference type="InterPro" id="IPR050911">
    <property type="entry name" value="DRAM/TMEM150_Autophagy_Mod"/>
</dbReference>